<evidence type="ECO:0000256" key="3">
    <source>
        <dbReference type="ARBA" id="ARBA00022729"/>
    </source>
</evidence>
<dbReference type="PROSITE" id="PS00290">
    <property type="entry name" value="IG_MHC"/>
    <property type="match status" value="1"/>
</dbReference>
<dbReference type="InterPro" id="IPR036179">
    <property type="entry name" value="Ig-like_dom_sf"/>
</dbReference>
<proteinExistence type="inferred from homology"/>
<dbReference type="SMART" id="SM00407">
    <property type="entry name" value="IGc1"/>
    <property type="match status" value="1"/>
</dbReference>
<dbReference type="InterPro" id="IPR003597">
    <property type="entry name" value="Ig_C1-set"/>
</dbReference>
<evidence type="ECO:0000256" key="9">
    <source>
        <dbReference type="SAM" id="SignalP"/>
    </source>
</evidence>
<dbReference type="InterPro" id="IPR011162">
    <property type="entry name" value="MHC_I/II-like_Ag-recog"/>
</dbReference>
<dbReference type="GO" id="GO:0009897">
    <property type="term" value="C:external side of plasma membrane"/>
    <property type="evidence" value="ECO:0000318"/>
    <property type="project" value="GO_Central"/>
</dbReference>
<evidence type="ECO:0000256" key="2">
    <source>
        <dbReference type="ARBA" id="ARBA00022475"/>
    </source>
</evidence>
<keyword evidence="6" id="KW-0325">Glycoprotein</keyword>
<dbReference type="Gene3D" id="2.60.40.10">
    <property type="entry name" value="Immunoglobulins"/>
    <property type="match status" value="1"/>
</dbReference>
<evidence type="ECO:0000256" key="6">
    <source>
        <dbReference type="ARBA" id="ARBA00023180"/>
    </source>
</evidence>
<evidence type="ECO:0000256" key="5">
    <source>
        <dbReference type="ARBA" id="ARBA00023157"/>
    </source>
</evidence>
<dbReference type="GeneID" id="108705562"/>
<organism evidence="11 12">
    <name type="scientific">Xenopus laevis</name>
    <name type="common">African clawed frog</name>
    <dbReference type="NCBI Taxonomy" id="8355"/>
    <lineage>
        <taxon>Eukaryota</taxon>
        <taxon>Metazoa</taxon>
        <taxon>Chordata</taxon>
        <taxon>Craniata</taxon>
        <taxon>Vertebrata</taxon>
        <taxon>Euteleostomi</taxon>
        <taxon>Amphibia</taxon>
        <taxon>Batrachia</taxon>
        <taxon>Anura</taxon>
        <taxon>Pipoidea</taxon>
        <taxon>Pipidae</taxon>
        <taxon>Xenopodinae</taxon>
        <taxon>Xenopus</taxon>
        <taxon>Xenopus</taxon>
    </lineage>
</organism>
<evidence type="ECO:0000256" key="7">
    <source>
        <dbReference type="RuleBase" id="RU004439"/>
    </source>
</evidence>
<accession>A0A8J1LIV7</accession>
<protein>
    <submittedName>
        <fullName evidence="12">Class I histocompatibility antigen, F10 alpha chain</fullName>
    </submittedName>
</protein>
<dbReference type="Proteomes" id="UP000186698">
    <property type="component" value="Chromosome 8L"/>
</dbReference>
<evidence type="ECO:0000313" key="11">
    <source>
        <dbReference type="Proteomes" id="UP000186698"/>
    </source>
</evidence>
<dbReference type="InterPro" id="IPR050208">
    <property type="entry name" value="MHC_class-I_related"/>
</dbReference>
<dbReference type="Pfam" id="PF00129">
    <property type="entry name" value="MHC_I"/>
    <property type="match status" value="1"/>
</dbReference>
<dbReference type="PRINTS" id="PR01638">
    <property type="entry name" value="MHCCLASSI"/>
</dbReference>
<sequence>MAWILFVLFSLGIPAVYCRSHTLHYHITVASASTPGVPQYSIIMYMDGVQYGRYNSDIRRAQFYSASLNPLSEHLDMQTKFAQAFEVWQRHRLNFLIGVFNTTNDNGDIHVYQRKSACELHDDGTIGGYQDIAFDGKEFLVFDKERVVYIPSTQEAVMVSHLWNKHYDSTNSKMFMEIDCIEHMKMYLPYISNDLEKKVIPNVKISSSESESGTKLHCWVYGFYPRDVEVKWIKNVRDEIYSEESAEILPNPDGTYQIRVSVEVTPEEGATYSCHVDHSSLENILVVTFVPVESNKQPFLCIIIPVSSALLVFLIALRVFKYIKVPSGHQSVSTEDGD</sequence>
<dbReference type="Pfam" id="PF07654">
    <property type="entry name" value="C1-set"/>
    <property type="match status" value="1"/>
</dbReference>
<evidence type="ECO:0000256" key="1">
    <source>
        <dbReference type="ARBA" id="ARBA00004236"/>
    </source>
</evidence>
<dbReference type="GO" id="GO:0005615">
    <property type="term" value="C:extracellular space"/>
    <property type="evidence" value="ECO:0000318"/>
    <property type="project" value="GO_Central"/>
</dbReference>
<dbReference type="InterPro" id="IPR007110">
    <property type="entry name" value="Ig-like_dom"/>
</dbReference>
<dbReference type="PROSITE" id="PS50835">
    <property type="entry name" value="IG_LIKE"/>
    <property type="match status" value="1"/>
</dbReference>
<keyword evidence="5" id="KW-1015">Disulfide bond</keyword>
<feature type="domain" description="Ig-like" evidence="10">
    <location>
        <begin position="201"/>
        <end position="288"/>
    </location>
</feature>
<dbReference type="AlphaFoldDB" id="A0A8J1LIV7"/>
<dbReference type="InterPro" id="IPR037055">
    <property type="entry name" value="MHC_I-like_Ag-recog_sf"/>
</dbReference>
<dbReference type="SUPFAM" id="SSF48726">
    <property type="entry name" value="Immunoglobulin"/>
    <property type="match status" value="1"/>
</dbReference>
<dbReference type="RefSeq" id="XP_041429508.1">
    <property type="nucleotide sequence ID" value="XM_041573574.1"/>
</dbReference>
<keyword evidence="8" id="KW-1133">Transmembrane helix</keyword>
<comment type="subcellular location">
    <subcellularLocation>
        <location evidence="1">Cell membrane</location>
    </subcellularLocation>
</comment>
<dbReference type="FunFam" id="2.60.40.10:FF:001497">
    <property type="entry name" value="MHC class I antigen"/>
    <property type="match status" value="1"/>
</dbReference>
<evidence type="ECO:0000256" key="4">
    <source>
        <dbReference type="ARBA" id="ARBA00023136"/>
    </source>
</evidence>
<name>A0A8J1LIV7_XENLA</name>
<keyword evidence="4 8" id="KW-0472">Membrane</keyword>
<dbReference type="InterPro" id="IPR001039">
    <property type="entry name" value="MHC_I_a_a1/a2"/>
</dbReference>
<keyword evidence="8" id="KW-0812">Transmembrane</keyword>
<dbReference type="InterPro" id="IPR011161">
    <property type="entry name" value="MHC_I-like_Ag-recog"/>
</dbReference>
<dbReference type="KEGG" id="xla:108705562"/>
<reference evidence="12" key="1">
    <citation type="submission" date="2025-08" db="UniProtKB">
        <authorList>
            <consortium name="RefSeq"/>
        </authorList>
    </citation>
    <scope>IDENTIFICATION</scope>
    <source>
        <strain evidence="12">J_2021</strain>
        <tissue evidence="12">Erythrocytes</tissue>
    </source>
</reference>
<evidence type="ECO:0000259" key="10">
    <source>
        <dbReference type="PROSITE" id="PS50835"/>
    </source>
</evidence>
<dbReference type="OrthoDB" id="8936120at2759"/>
<dbReference type="Gene3D" id="3.30.500.10">
    <property type="entry name" value="MHC class I-like antigen recognition-like"/>
    <property type="match status" value="1"/>
</dbReference>
<comment type="similarity">
    <text evidence="7">Belongs to the MHC class I family.</text>
</comment>
<dbReference type="PANTHER" id="PTHR16675">
    <property type="entry name" value="MHC CLASS I-RELATED"/>
    <property type="match status" value="1"/>
</dbReference>
<evidence type="ECO:0000256" key="8">
    <source>
        <dbReference type="SAM" id="Phobius"/>
    </source>
</evidence>
<keyword evidence="11" id="KW-1185">Reference proteome</keyword>
<dbReference type="CTD" id="108705562"/>
<dbReference type="GO" id="GO:0006955">
    <property type="term" value="P:immune response"/>
    <property type="evidence" value="ECO:0000318"/>
    <property type="project" value="GO_Central"/>
</dbReference>
<feature type="transmembrane region" description="Helical" evidence="8">
    <location>
        <begin position="302"/>
        <end position="320"/>
    </location>
</feature>
<keyword evidence="3 9" id="KW-0732">Signal</keyword>
<dbReference type="PANTHER" id="PTHR16675:SF273">
    <property type="entry name" value="MAJOR HISTOCOMPATIBILITY COMPLEX CLASS I-RELATED GENE PROTEIN-LIKE"/>
    <property type="match status" value="1"/>
</dbReference>
<feature type="chain" id="PRO_5035158908" evidence="9">
    <location>
        <begin position="19"/>
        <end position="338"/>
    </location>
</feature>
<gene>
    <name evidence="12" type="primary">LOC108705562</name>
</gene>
<dbReference type="InterPro" id="IPR013783">
    <property type="entry name" value="Ig-like_fold"/>
</dbReference>
<dbReference type="FunFam" id="3.30.500.10:FF:000003">
    <property type="entry name" value="IgG receptor FcRn large subunit p51"/>
    <property type="match status" value="1"/>
</dbReference>
<feature type="signal peptide" evidence="9">
    <location>
        <begin position="1"/>
        <end position="18"/>
    </location>
</feature>
<dbReference type="SUPFAM" id="SSF54452">
    <property type="entry name" value="MHC antigen-recognition domain"/>
    <property type="match status" value="1"/>
</dbReference>
<evidence type="ECO:0000313" key="12">
    <source>
        <dbReference type="RefSeq" id="XP_041429508.1"/>
    </source>
</evidence>
<dbReference type="InterPro" id="IPR003006">
    <property type="entry name" value="Ig/MHC_CS"/>
</dbReference>
<keyword evidence="2" id="KW-1003">Cell membrane</keyword>